<organism evidence="4 5">
    <name type="scientific">Pedobacter antarcticus 4BY</name>
    <dbReference type="NCBI Taxonomy" id="1358423"/>
    <lineage>
        <taxon>Bacteria</taxon>
        <taxon>Pseudomonadati</taxon>
        <taxon>Bacteroidota</taxon>
        <taxon>Sphingobacteriia</taxon>
        <taxon>Sphingobacteriales</taxon>
        <taxon>Sphingobacteriaceae</taxon>
        <taxon>Pedobacter</taxon>
    </lineage>
</organism>
<dbReference type="Proteomes" id="UP000028007">
    <property type="component" value="Unassembled WGS sequence"/>
</dbReference>
<dbReference type="InterPro" id="IPR036291">
    <property type="entry name" value="NAD(P)-bd_dom_sf"/>
</dbReference>
<dbReference type="Pfam" id="PF01370">
    <property type="entry name" value="Epimerase"/>
    <property type="match status" value="1"/>
</dbReference>
<dbReference type="PANTHER" id="PTHR11092">
    <property type="entry name" value="SUGAR NUCLEOTIDE EPIMERASE RELATED"/>
    <property type="match status" value="1"/>
</dbReference>
<evidence type="ECO:0000259" key="2">
    <source>
        <dbReference type="Pfam" id="PF01370"/>
    </source>
</evidence>
<protein>
    <recommendedName>
        <fullName evidence="6">TIGR01777 family protein</fullName>
    </recommendedName>
</protein>
<evidence type="ECO:0008006" key="6">
    <source>
        <dbReference type="Google" id="ProtNLM"/>
    </source>
</evidence>
<name>A0A081PED8_9SPHI</name>
<sequence>MKQHILITGATGMLGKKLVSALLEQGHSVSILSRKQKVIPGVKVYLWDVDKQTIDEECIDAADCIIHLAGENIAGGKWTPERKHKLISSRVDSTHLLYRTIATRTNRISHFISASAVGIYGDRGDEILTEESIPGTGFMAECCKRWEASVDKGLALGMRVSKVRTGVVLGKEGGALEPMAKAVRFFAGAPLGTGKQWVPWIHEEDIVNIYLHLLEHPGYSGTLNACAPYPVTNAYLTKAIANELHRPVWPINVPERILELLLGEMTAVILNSNNTSVQHLLDTGFKFKYTHLEDALAAIYSQKL</sequence>
<feature type="domain" description="NAD-dependent epimerase/dehydratase" evidence="2">
    <location>
        <begin position="5"/>
        <end position="217"/>
    </location>
</feature>
<comment type="similarity">
    <text evidence="1">Belongs to the NAD(P)-dependent epimerase/dehydratase family. SDR39U1 subfamily.</text>
</comment>
<dbReference type="NCBIfam" id="TIGR01777">
    <property type="entry name" value="yfcH"/>
    <property type="match status" value="1"/>
</dbReference>
<dbReference type="OrthoDB" id="9801773at2"/>
<dbReference type="CDD" id="cd05242">
    <property type="entry name" value="SDR_a8"/>
    <property type="match status" value="1"/>
</dbReference>
<dbReference type="InterPro" id="IPR010099">
    <property type="entry name" value="SDR39U1"/>
</dbReference>
<dbReference type="InterPro" id="IPR001509">
    <property type="entry name" value="Epimerase_deHydtase"/>
</dbReference>
<dbReference type="Pfam" id="PF08338">
    <property type="entry name" value="DUF1731"/>
    <property type="match status" value="1"/>
</dbReference>
<gene>
    <name evidence="4" type="ORF">N180_18120</name>
</gene>
<dbReference type="AlphaFoldDB" id="A0A081PED8"/>
<evidence type="ECO:0000259" key="3">
    <source>
        <dbReference type="Pfam" id="PF08338"/>
    </source>
</evidence>
<evidence type="ECO:0000313" key="4">
    <source>
        <dbReference type="EMBL" id="KEQ29061.1"/>
    </source>
</evidence>
<evidence type="ECO:0000313" key="5">
    <source>
        <dbReference type="Proteomes" id="UP000028007"/>
    </source>
</evidence>
<keyword evidence="5" id="KW-1185">Reference proteome</keyword>
<comment type="caution">
    <text evidence="4">The sequence shown here is derived from an EMBL/GenBank/DDBJ whole genome shotgun (WGS) entry which is preliminary data.</text>
</comment>
<dbReference type="RefSeq" id="WP_037442841.1">
    <property type="nucleotide sequence ID" value="NZ_JNFF01000085.1"/>
</dbReference>
<feature type="domain" description="DUF1731" evidence="3">
    <location>
        <begin position="253"/>
        <end position="299"/>
    </location>
</feature>
<evidence type="ECO:0000256" key="1">
    <source>
        <dbReference type="ARBA" id="ARBA00009353"/>
    </source>
</evidence>
<dbReference type="eggNOG" id="COG1090">
    <property type="taxonomic scope" value="Bacteria"/>
</dbReference>
<accession>A0A081PED8</accession>
<dbReference type="PANTHER" id="PTHR11092:SF0">
    <property type="entry name" value="EPIMERASE FAMILY PROTEIN SDR39U1"/>
    <property type="match status" value="1"/>
</dbReference>
<dbReference type="EMBL" id="JNFF01000085">
    <property type="protein sequence ID" value="KEQ29061.1"/>
    <property type="molecule type" value="Genomic_DNA"/>
</dbReference>
<proteinExistence type="inferred from homology"/>
<reference evidence="4 5" key="1">
    <citation type="journal article" date="1992" name="Int. J. Syst. Bacteriol.">
        <title>Sphingobacterium antarcticus sp. nov. a Psychrotrophic Bacterium from the Soils of Schirmacher Oasis, Antarctica.</title>
        <authorList>
            <person name="Shivaji S."/>
            <person name="Ray M.K."/>
            <person name="Rao N.S."/>
            <person name="Saiserr L."/>
            <person name="Jagannadham M.V."/>
            <person name="Kumar G.S."/>
            <person name="Reddy G."/>
            <person name="Bhargava P.M."/>
        </authorList>
    </citation>
    <scope>NUCLEOTIDE SEQUENCE [LARGE SCALE GENOMIC DNA]</scope>
    <source>
        <strain evidence="4 5">4BY</strain>
    </source>
</reference>
<dbReference type="InterPro" id="IPR013549">
    <property type="entry name" value="DUF1731"/>
</dbReference>
<dbReference type="SUPFAM" id="SSF51735">
    <property type="entry name" value="NAD(P)-binding Rossmann-fold domains"/>
    <property type="match status" value="1"/>
</dbReference>
<dbReference type="Gene3D" id="3.40.50.720">
    <property type="entry name" value="NAD(P)-binding Rossmann-like Domain"/>
    <property type="match status" value="1"/>
</dbReference>